<organism evidence="3 4">
    <name type="scientific">Zoogloea oleivorans</name>
    <dbReference type="NCBI Taxonomy" id="1552750"/>
    <lineage>
        <taxon>Bacteria</taxon>
        <taxon>Pseudomonadati</taxon>
        <taxon>Pseudomonadota</taxon>
        <taxon>Betaproteobacteria</taxon>
        <taxon>Rhodocyclales</taxon>
        <taxon>Zoogloeaceae</taxon>
        <taxon>Zoogloea</taxon>
    </lineage>
</organism>
<reference evidence="3 4" key="1">
    <citation type="submission" date="2019-01" db="EMBL/GenBank/DDBJ databases">
        <title>Zoogloea oleivorans genome sequencing and assembly.</title>
        <authorList>
            <person name="Tancsics A."/>
            <person name="Farkas M."/>
            <person name="Kriszt B."/>
            <person name="Maroti G."/>
            <person name="Horvath B."/>
        </authorList>
    </citation>
    <scope>NUCLEOTIDE SEQUENCE [LARGE SCALE GENOMIC DNA]</scope>
    <source>
        <strain evidence="3 4">Buc</strain>
    </source>
</reference>
<dbReference type="RefSeq" id="WP_148577481.1">
    <property type="nucleotide sequence ID" value="NZ_SDKK01000002.1"/>
</dbReference>
<dbReference type="Proteomes" id="UP000389128">
    <property type="component" value="Unassembled WGS sequence"/>
</dbReference>
<evidence type="ECO:0000256" key="1">
    <source>
        <dbReference type="SAM" id="MobiDB-lite"/>
    </source>
</evidence>
<evidence type="ECO:0000313" key="4">
    <source>
        <dbReference type="Proteomes" id="UP000389128"/>
    </source>
</evidence>
<sequence length="236" mass="26263">MRLCRPFPAALLSTLLLALCFHGSVGAQEASAVDPATEIARAEKMREEGKALHDAAEARFAQEEAACYERFLVNRCIDQARQRRVTEIRKARALNVEAGRIDLAEKNRRFAERQAEQEELASKKAIERSEQEARTRADSETRLRNLSEKDAARIQREQEGKSRALREAETRNRHEAAQASRRSSEAAAAARRAEQAAASREDYDERARKAADKKAEKAKKAAAGEKAAPVSPLIGK</sequence>
<feature type="compositionally biased region" description="Basic and acidic residues" evidence="1">
    <location>
        <begin position="191"/>
        <end position="223"/>
    </location>
</feature>
<dbReference type="EMBL" id="SDKK01000002">
    <property type="protein sequence ID" value="TYC61487.1"/>
    <property type="molecule type" value="Genomic_DNA"/>
</dbReference>
<keyword evidence="2" id="KW-0732">Signal</keyword>
<evidence type="ECO:0000313" key="3">
    <source>
        <dbReference type="EMBL" id="TYC61487.1"/>
    </source>
</evidence>
<name>A0A6C2D5A2_9RHOO</name>
<proteinExistence type="predicted"/>
<feature type="region of interest" description="Disordered" evidence="1">
    <location>
        <begin position="114"/>
        <end position="236"/>
    </location>
</feature>
<comment type="caution">
    <text evidence="3">The sequence shown here is derived from an EMBL/GenBank/DDBJ whole genome shotgun (WGS) entry which is preliminary data.</text>
</comment>
<feature type="signal peptide" evidence="2">
    <location>
        <begin position="1"/>
        <end position="27"/>
    </location>
</feature>
<feature type="compositionally biased region" description="Low complexity" evidence="1">
    <location>
        <begin position="177"/>
        <end position="190"/>
    </location>
</feature>
<feature type="compositionally biased region" description="Basic and acidic residues" evidence="1">
    <location>
        <begin position="114"/>
        <end position="176"/>
    </location>
</feature>
<keyword evidence="4" id="KW-1185">Reference proteome</keyword>
<gene>
    <name evidence="3" type="ORF">ETQ85_02125</name>
</gene>
<evidence type="ECO:0008006" key="5">
    <source>
        <dbReference type="Google" id="ProtNLM"/>
    </source>
</evidence>
<dbReference type="AlphaFoldDB" id="A0A6C2D5A2"/>
<feature type="chain" id="PRO_5025442194" description="DUF4398 domain-containing protein" evidence="2">
    <location>
        <begin position="28"/>
        <end position="236"/>
    </location>
</feature>
<evidence type="ECO:0000256" key="2">
    <source>
        <dbReference type="SAM" id="SignalP"/>
    </source>
</evidence>
<protein>
    <recommendedName>
        <fullName evidence="5">DUF4398 domain-containing protein</fullName>
    </recommendedName>
</protein>
<dbReference type="OrthoDB" id="8777086at2"/>
<accession>A0A6C2D5A2</accession>